<comment type="caution">
    <text evidence="2">The sequence shown here is derived from an EMBL/GenBank/DDBJ whole genome shotgun (WGS) entry which is preliminary data.</text>
</comment>
<dbReference type="EMBL" id="BARW01001227">
    <property type="protein sequence ID" value="GAI72529.1"/>
    <property type="molecule type" value="Genomic_DNA"/>
</dbReference>
<evidence type="ECO:0000313" key="2">
    <source>
        <dbReference type="EMBL" id="GAI72529.1"/>
    </source>
</evidence>
<keyword evidence="1" id="KW-0812">Transmembrane</keyword>
<feature type="transmembrane region" description="Helical" evidence="1">
    <location>
        <begin position="308"/>
        <end position="329"/>
    </location>
</feature>
<keyword evidence="1" id="KW-0472">Membrane</keyword>
<protein>
    <submittedName>
        <fullName evidence="2">Uncharacterized protein</fullName>
    </submittedName>
</protein>
<accession>X1SXK1</accession>
<proteinExistence type="predicted"/>
<reference evidence="2" key="1">
    <citation type="journal article" date="2014" name="Front. Microbiol.">
        <title>High frequency of phylogenetically diverse reductive dehalogenase-homologous genes in deep subseafloor sedimentary metagenomes.</title>
        <authorList>
            <person name="Kawai M."/>
            <person name="Futagami T."/>
            <person name="Toyoda A."/>
            <person name="Takaki Y."/>
            <person name="Nishi S."/>
            <person name="Hori S."/>
            <person name="Arai W."/>
            <person name="Tsubouchi T."/>
            <person name="Morono Y."/>
            <person name="Uchiyama I."/>
            <person name="Ito T."/>
            <person name="Fujiyama A."/>
            <person name="Inagaki F."/>
            <person name="Takami H."/>
        </authorList>
    </citation>
    <scope>NUCLEOTIDE SEQUENCE</scope>
    <source>
        <strain evidence="2">Expedition CK06-06</strain>
    </source>
</reference>
<name>X1SXK1_9ZZZZ</name>
<evidence type="ECO:0000256" key="1">
    <source>
        <dbReference type="SAM" id="Phobius"/>
    </source>
</evidence>
<gene>
    <name evidence="2" type="ORF">S12H4_04113</name>
</gene>
<feature type="transmembrane region" description="Helical" evidence="1">
    <location>
        <begin position="218"/>
        <end position="240"/>
    </location>
</feature>
<dbReference type="AlphaFoldDB" id="X1SXK1"/>
<organism evidence="2">
    <name type="scientific">marine sediment metagenome</name>
    <dbReference type="NCBI Taxonomy" id="412755"/>
    <lineage>
        <taxon>unclassified sequences</taxon>
        <taxon>metagenomes</taxon>
        <taxon>ecological metagenomes</taxon>
    </lineage>
</organism>
<sequence length="332" mass="37312">MNITSMEVIRPGVAAVGVLPGEKIELTYGDTLRVNVSFDYRGLGRETTLEGAIGKLHVFPTEWLEVLLKSGTTIDIPESLEFTLYERSVEIPITSDIDPGTDYDLSVSLLDYREAGHPTEVDVIDIVGIPPTYERIQHTIYPWAYTFEGDAETCIFEFTLTPEQIPGTEWLREKIVDSFVSKLEEEGSRLLELKVYEDTTPLFWTNYRVEVTATASPISWNLIIIGVLAILFIVAIYFTIKLIDEVFFKRKPLSEEIKKAFSRDTLIAMILDLEPETPPETLEEKSDQELRDLLNQILAKKKPFPWELVAIVGGVAVLGVGAAAIALTARRE</sequence>
<keyword evidence="1" id="KW-1133">Transmembrane helix</keyword>